<name>A0A1I2ACH0_9RHOB</name>
<protein>
    <submittedName>
        <fullName evidence="1">Uncharacterized protein</fullName>
    </submittedName>
</protein>
<evidence type="ECO:0000313" key="1">
    <source>
        <dbReference type="EMBL" id="SFE41705.1"/>
    </source>
</evidence>
<dbReference type="STRING" id="74348.SAMN04488523_10745"/>
<dbReference type="AlphaFoldDB" id="A0A1I2ACH0"/>
<sequence length="68" mass="7691">MNVREKKGICAGSGTGWIALKHYLKAHHPHHSTPYPSLVFENSHSQPVGNQRWFFLAFNFDGQTVLAQ</sequence>
<evidence type="ECO:0000313" key="2">
    <source>
        <dbReference type="Proteomes" id="UP000198977"/>
    </source>
</evidence>
<accession>A0A1I2ACH0</accession>
<dbReference type="Proteomes" id="UP000198977">
    <property type="component" value="Unassembled WGS sequence"/>
</dbReference>
<proteinExistence type="predicted"/>
<organism evidence="1 2">
    <name type="scientific">Sulfitobacter brevis</name>
    <dbReference type="NCBI Taxonomy" id="74348"/>
    <lineage>
        <taxon>Bacteria</taxon>
        <taxon>Pseudomonadati</taxon>
        <taxon>Pseudomonadota</taxon>
        <taxon>Alphaproteobacteria</taxon>
        <taxon>Rhodobacterales</taxon>
        <taxon>Roseobacteraceae</taxon>
        <taxon>Sulfitobacter</taxon>
    </lineage>
</organism>
<dbReference type="EMBL" id="FOMW01000007">
    <property type="protein sequence ID" value="SFE41705.1"/>
    <property type="molecule type" value="Genomic_DNA"/>
</dbReference>
<keyword evidence="2" id="KW-1185">Reference proteome</keyword>
<reference evidence="1 2" key="1">
    <citation type="submission" date="2016-10" db="EMBL/GenBank/DDBJ databases">
        <authorList>
            <person name="de Groot N.N."/>
        </authorList>
    </citation>
    <scope>NUCLEOTIDE SEQUENCE [LARGE SCALE GENOMIC DNA]</scope>
    <source>
        <strain evidence="1 2">DSM 11443</strain>
    </source>
</reference>
<gene>
    <name evidence="1" type="ORF">SAMN04488523_10745</name>
</gene>